<dbReference type="AlphaFoldDB" id="A0AAV9G5T8"/>
<feature type="signal peptide" evidence="2">
    <location>
        <begin position="1"/>
        <end position="21"/>
    </location>
</feature>
<evidence type="ECO:0000313" key="3">
    <source>
        <dbReference type="EMBL" id="KAK4443459.1"/>
    </source>
</evidence>
<organism evidence="3 4">
    <name type="scientific">Podospora aff. communis PSN243</name>
    <dbReference type="NCBI Taxonomy" id="3040156"/>
    <lineage>
        <taxon>Eukaryota</taxon>
        <taxon>Fungi</taxon>
        <taxon>Dikarya</taxon>
        <taxon>Ascomycota</taxon>
        <taxon>Pezizomycotina</taxon>
        <taxon>Sordariomycetes</taxon>
        <taxon>Sordariomycetidae</taxon>
        <taxon>Sordariales</taxon>
        <taxon>Podosporaceae</taxon>
        <taxon>Podospora</taxon>
    </lineage>
</organism>
<evidence type="ECO:0000313" key="4">
    <source>
        <dbReference type="Proteomes" id="UP001321760"/>
    </source>
</evidence>
<keyword evidence="1" id="KW-0539">Nucleus</keyword>
<dbReference type="Pfam" id="PF11951">
    <property type="entry name" value="Fungal_trans_2"/>
    <property type="match status" value="1"/>
</dbReference>
<evidence type="ECO:0000256" key="1">
    <source>
        <dbReference type="ARBA" id="ARBA00023242"/>
    </source>
</evidence>
<dbReference type="InterPro" id="IPR021858">
    <property type="entry name" value="Fun_TF"/>
</dbReference>
<accession>A0AAV9G5T8</accession>
<reference evidence="3" key="1">
    <citation type="journal article" date="2023" name="Mol. Phylogenet. Evol.">
        <title>Genome-scale phylogeny and comparative genomics of the fungal order Sordariales.</title>
        <authorList>
            <person name="Hensen N."/>
            <person name="Bonometti L."/>
            <person name="Westerberg I."/>
            <person name="Brannstrom I.O."/>
            <person name="Guillou S."/>
            <person name="Cros-Aarteil S."/>
            <person name="Calhoun S."/>
            <person name="Haridas S."/>
            <person name="Kuo A."/>
            <person name="Mondo S."/>
            <person name="Pangilinan J."/>
            <person name="Riley R."/>
            <person name="LaButti K."/>
            <person name="Andreopoulos B."/>
            <person name="Lipzen A."/>
            <person name="Chen C."/>
            <person name="Yan M."/>
            <person name="Daum C."/>
            <person name="Ng V."/>
            <person name="Clum A."/>
            <person name="Steindorff A."/>
            <person name="Ohm R.A."/>
            <person name="Martin F."/>
            <person name="Silar P."/>
            <person name="Natvig D.O."/>
            <person name="Lalanne C."/>
            <person name="Gautier V."/>
            <person name="Ament-Velasquez S.L."/>
            <person name="Kruys A."/>
            <person name="Hutchinson M.I."/>
            <person name="Powell A.J."/>
            <person name="Barry K."/>
            <person name="Miller A.N."/>
            <person name="Grigoriev I.V."/>
            <person name="Debuchy R."/>
            <person name="Gladieux P."/>
            <person name="Hiltunen Thoren M."/>
            <person name="Johannesson H."/>
        </authorList>
    </citation>
    <scope>NUCLEOTIDE SEQUENCE</scope>
    <source>
        <strain evidence="3">PSN243</strain>
    </source>
</reference>
<keyword evidence="2" id="KW-0732">Signal</keyword>
<comment type="caution">
    <text evidence="3">The sequence shown here is derived from an EMBL/GenBank/DDBJ whole genome shotgun (WGS) entry which is preliminary data.</text>
</comment>
<protein>
    <submittedName>
        <fullName evidence="3">Uncharacterized protein</fullName>
    </submittedName>
</protein>
<feature type="chain" id="PRO_5043518994" evidence="2">
    <location>
        <begin position="22"/>
        <end position="393"/>
    </location>
</feature>
<gene>
    <name evidence="3" type="ORF">QBC34DRAFT_310890</name>
</gene>
<dbReference type="InterPro" id="IPR053178">
    <property type="entry name" value="Osmoadaptation_assoc"/>
</dbReference>
<dbReference type="PANTHER" id="PTHR38111:SF6">
    <property type="entry name" value="FINGER DOMAIN PROTEIN, PUTATIVE (AFU_ORTHOLOGUE AFUA_8G01940)-RELATED"/>
    <property type="match status" value="1"/>
</dbReference>
<feature type="non-terminal residue" evidence="3">
    <location>
        <position position="1"/>
    </location>
</feature>
<reference evidence="3" key="2">
    <citation type="submission" date="2023-05" db="EMBL/GenBank/DDBJ databases">
        <authorList>
            <consortium name="Lawrence Berkeley National Laboratory"/>
            <person name="Steindorff A."/>
            <person name="Hensen N."/>
            <person name="Bonometti L."/>
            <person name="Westerberg I."/>
            <person name="Brannstrom I.O."/>
            <person name="Guillou S."/>
            <person name="Cros-Aarteil S."/>
            <person name="Calhoun S."/>
            <person name="Haridas S."/>
            <person name="Kuo A."/>
            <person name="Mondo S."/>
            <person name="Pangilinan J."/>
            <person name="Riley R."/>
            <person name="Labutti K."/>
            <person name="Andreopoulos B."/>
            <person name="Lipzen A."/>
            <person name="Chen C."/>
            <person name="Yanf M."/>
            <person name="Daum C."/>
            <person name="Ng V."/>
            <person name="Clum A."/>
            <person name="Ohm R."/>
            <person name="Martin F."/>
            <person name="Silar P."/>
            <person name="Natvig D."/>
            <person name="Lalanne C."/>
            <person name="Gautier V."/>
            <person name="Ament-Velasquez S.L."/>
            <person name="Kruys A."/>
            <person name="Hutchinson M.I."/>
            <person name="Powell A.J."/>
            <person name="Barry K."/>
            <person name="Miller A.N."/>
            <person name="Grigoriev I.V."/>
            <person name="Debuchy R."/>
            <person name="Gladieux P."/>
            <person name="Thoren M.H."/>
            <person name="Johannesson H."/>
        </authorList>
    </citation>
    <scope>NUCLEOTIDE SEQUENCE</scope>
    <source>
        <strain evidence="3">PSN243</strain>
    </source>
</reference>
<dbReference type="PANTHER" id="PTHR38111">
    <property type="entry name" value="ZN(2)-C6 FUNGAL-TYPE DOMAIN-CONTAINING PROTEIN-RELATED"/>
    <property type="match status" value="1"/>
</dbReference>
<proteinExistence type="predicted"/>
<evidence type="ECO:0000256" key="2">
    <source>
        <dbReference type="SAM" id="SignalP"/>
    </source>
</evidence>
<dbReference type="EMBL" id="MU865992">
    <property type="protein sequence ID" value="KAK4443459.1"/>
    <property type="molecule type" value="Genomic_DNA"/>
</dbReference>
<sequence length="393" mass="42712">TDDHSLLLSLASLTGLRLGLAVCIPGVRQTAVRLGSTKVFSFIPSRYGHVSALTCATDCVVAKRRAMVTDGDEAEVLVRYSKALRALQVALDDDERERCAPETLCATLLLGVFELLSLQEKPFSWLHHIEGATRLLQVRGAGSYESEFELALLTAHVGPAVTEAFLTNKPCFLAQEPWRQLLRVAVLGDESLAGHADIVLPLWEHLVGGPSHFKRTTDIICGEMSSCQDRIDNLVDCLVTSRDQLLGWLELAKEVIGLEDEDIGGPTWRDAAVFPLENGSSCQDDDDIGLALRGTYATCRLLKARLLVALAPARFYYLEEEAQELAARVMSLGEGCGGGSLVASLFMSQGSWIAKSILETKDAWAGVDCDNDGAIARCKFEAWCDAMGRRVVG</sequence>
<keyword evidence="4" id="KW-1185">Reference proteome</keyword>
<name>A0AAV9G5T8_9PEZI</name>
<dbReference type="Proteomes" id="UP001321760">
    <property type="component" value="Unassembled WGS sequence"/>
</dbReference>